<feature type="compositionally biased region" description="Basic and acidic residues" evidence="1">
    <location>
        <begin position="2169"/>
        <end position="2178"/>
    </location>
</feature>
<gene>
    <name evidence="4" type="ORF">ACOF00016_LOCUS10846</name>
</gene>
<feature type="region of interest" description="Disordered" evidence="1">
    <location>
        <begin position="2154"/>
        <end position="2195"/>
    </location>
</feature>
<keyword evidence="2" id="KW-1133">Transmembrane helix</keyword>
<evidence type="ECO:0008006" key="5">
    <source>
        <dbReference type="Google" id="ProtNLM"/>
    </source>
</evidence>
<feature type="chain" id="PRO_5030655284" description="Calmodulin" evidence="3">
    <location>
        <begin position="24"/>
        <end position="2195"/>
    </location>
</feature>
<name>A0A7S3L740_9STRA</name>
<accession>A0A7S3L740</accession>
<evidence type="ECO:0000256" key="3">
    <source>
        <dbReference type="SAM" id="SignalP"/>
    </source>
</evidence>
<evidence type="ECO:0000256" key="1">
    <source>
        <dbReference type="SAM" id="MobiDB-lite"/>
    </source>
</evidence>
<feature type="signal peptide" evidence="3">
    <location>
        <begin position="1"/>
        <end position="23"/>
    </location>
</feature>
<evidence type="ECO:0000256" key="2">
    <source>
        <dbReference type="SAM" id="Phobius"/>
    </source>
</evidence>
<protein>
    <recommendedName>
        <fullName evidence="5">Calmodulin</fullName>
    </recommendedName>
</protein>
<reference evidence="4" key="1">
    <citation type="submission" date="2021-01" db="EMBL/GenBank/DDBJ databases">
        <authorList>
            <person name="Corre E."/>
            <person name="Pelletier E."/>
            <person name="Niang G."/>
            <person name="Scheremetjew M."/>
            <person name="Finn R."/>
            <person name="Kale V."/>
            <person name="Holt S."/>
            <person name="Cochrane G."/>
            <person name="Meng A."/>
            <person name="Brown T."/>
            <person name="Cohen L."/>
        </authorList>
    </citation>
    <scope>NUCLEOTIDE SEQUENCE</scope>
    <source>
        <strain evidence="4">CCMP127</strain>
    </source>
</reference>
<keyword evidence="2" id="KW-0472">Membrane</keyword>
<evidence type="ECO:0000313" key="4">
    <source>
        <dbReference type="EMBL" id="CAE0413593.1"/>
    </source>
</evidence>
<keyword evidence="2" id="KW-0812">Transmembrane</keyword>
<feature type="transmembrane region" description="Helical" evidence="2">
    <location>
        <begin position="2112"/>
        <end position="2132"/>
    </location>
</feature>
<sequence length="2195" mass="237570">MPSLLHVPRLVLMAALGANIVGASIMEDGFGYKATTDVSAILNLALDIQQMRIAKDDFVKKKQLYEDGQQGGFSLQKLALDAASKYGTSPYYNIYRAGFELLGTEEEGDDPLQFDGESVDTYADTVVQDLFLLDVTHIEAEAALAMNVAMAYLGSLWTVLESCKTDDRAGMNKALDEAAAFWVGAGQVKGDGQTGYLLYNAAQFAGAKFNQDQGDSEVSVNESVLAALGSMQSDIASGVCATQDGYKVIRREVKNLVGHLNRVLVQMMIHRVQTVTPGVDSDFVELYALALLPQISSCNPDVYYRLIDLTIDNNVNQASQQDVVVALQSVYSCLHITCADVGAYQGSRVPACNDNPTPLPMVAGYQPQNDVRKFSALDRDIRQIRWMMKFGAFNAAEDWYEYGWNGIIPFGNIARNNFLALIDTTEDFKAIASYYDDEESTFDSIIKQIFQGVSPFDVTTTDQRTSMIDGFLKGPLMYLATTAVIEEALFTCQSGDTENTIKHWDEAVAFFVGSTEGTEAGGAKTGPGDSIWGLGDMLCEYFSNCEPNDAQVNERLMDDFTGAAGALGNGGCDQISSIYSENIRPNLLVAMIQGTIYNYVEWFRGNVEESGYVYGLSRILLPLFSKGMTGDKSVLQDLDRVTDFGISRIQPGSDDVESLFSYLTTVLQTFPLDCATIGAIRADTTGPHRQVCPAGTPISPPPIPAPPTTMAVPTLAPSPEIVTPTRAPGGSKDVPPVDPRGLAWGRYNFVDESWANNDARFSRAIKTIWTTTDSAAATTAYQAQTVTLSGVPSMNSLAALSTEAQRVMGDDLMHNFYLYALYDDVDFDSNLSGEVDPWPYGDEVVTLGLDPTHGDSSKLAAEAAIVMNIWMAIVHQLYESSRECKNGSDAPKYIDSAVGLWIGEEQGNGLFNTGWSIYSIAQEAYKLYGNEEFESPVNEALMDAFSRAQQTARTCTGDRESAYAVLRVQVDEIIHDLSLPLLQMLLYYLSVQDKNYIELFSLAFIPQVITCNIDEFGDLSNRLFQASVLNESDDKKIALLENLAAGLSCLRYNCDDLGDTSNASESLQIIVRDLCEDLENDFGTGNLAGYQVSDSAEQNRDIDELSRLDLDLLQIEILMRANAVLNAQEIFEYGRNSRTTNFYESYQLMSLKSLSNDPVRQKAGDVYDAYEALYGDDFGGSIVTKVFDGSLYSAASRLEKAEAVVRAIQTSVTYVNIVGRLREAVEVCKSGEPAGGDEMLANQAAALFVGSIEGSKSGGSPTNSGGMLMALGKEVCQDFGTCATQGDSTANEFIMFAFSDLKEWFGTNDCSSAEQILEESLLPMLPISMIQSTIKLAYTAAAQDGARTALDVIAQSIIPLVGAANQTSASALTQNTGYSRTPDGNAVVNAIAFSLRGMGVDCNAIGTYASSNVKICRSPEEVPPAVETPTDLGGGKYTSTTYVQDRADISKDVEQMRDALGINNLNLATEIYTDGENSPIYNAAGTTIGARSLKKFSTEAQQTMTSNPIYQASVLALRDNNGQYLGAPVWQFADSIVQESFGKGGALAVDAAVALNLWMEATNELFTMVTNCKKRLVKDDDGVHSIDEAAAYWLGDAKTDGQIENGHLLYALAEDMAVKFDTVSGGGQARANSNLLRILQAAKLELSYASACSEDVTTARRVRHLVNQAVSQMMVPMVQALLDAIITSNKDRVRIYAHAVVPRLVTCNPSAYEYLKEKLIVGSYVAREEDEIALKLQSVYSCLGITCEDVGFHQDSELDVDCDDEEIAALSGFRTRTDAGEYAKLDLDIQELDVLMAMEAYEAAEELYMFGHHALTGLDEGRVSLSLQSLATNTGRSSVPEYVAFEEYFGNDGNYADSIMKQTFDESTSASPVQRRYVAVGTAQYMIMYMAALQEMQQAINACERDSADLGASEHWDRAAAYLIGYLEGPGAAAGTDEGRLVWGLAKSVCNEWGTCSATVAGNAVANEKILSLLYSGRGALTSGRSNACPGLKNAVSELQTVLRGPLIQGAISAVVRTFESPGGVNKEMEHAKAHALANAILPLIAVRNRNAASTIRTNLDFDGEPLSSGLTEVVDSFTNSLNGLGVNCGDVGVSETVDACTGQVKERSNTLLIIIIIVLTCATLGIAILAYQKRRNNKTKDAPVFVPNEKGEMSHSEVIGNGSSARSDAQDIMHNDADAAADDDFEHAELPETV</sequence>
<dbReference type="EMBL" id="HBIM01013390">
    <property type="protein sequence ID" value="CAE0413593.1"/>
    <property type="molecule type" value="Transcribed_RNA"/>
</dbReference>
<keyword evidence="3" id="KW-0732">Signal</keyword>
<organism evidence="4">
    <name type="scientific">Amphora coffeiformis</name>
    <dbReference type="NCBI Taxonomy" id="265554"/>
    <lineage>
        <taxon>Eukaryota</taxon>
        <taxon>Sar</taxon>
        <taxon>Stramenopiles</taxon>
        <taxon>Ochrophyta</taxon>
        <taxon>Bacillariophyta</taxon>
        <taxon>Bacillariophyceae</taxon>
        <taxon>Bacillariophycidae</taxon>
        <taxon>Thalassiophysales</taxon>
        <taxon>Catenulaceae</taxon>
        <taxon>Amphora</taxon>
    </lineage>
</organism>
<proteinExistence type="predicted"/>